<dbReference type="AlphaFoldDB" id="A0AA97NVX6"/>
<feature type="compositionally biased region" description="Polar residues" evidence="1">
    <location>
        <begin position="1"/>
        <end position="20"/>
    </location>
</feature>
<dbReference type="EMBL" id="JH793694">
    <property type="protein sequence ID" value="ELQ37152.1"/>
    <property type="molecule type" value="Genomic_DNA"/>
</dbReference>
<gene>
    <name evidence="2" type="ORF">OOU_Y34scaffold00615g2</name>
</gene>
<name>A0AA97NVX6_PYRO3</name>
<proteinExistence type="predicted"/>
<evidence type="ECO:0000256" key="1">
    <source>
        <dbReference type="SAM" id="MobiDB-lite"/>
    </source>
</evidence>
<accession>A0AA97NVX6</accession>
<reference evidence="2" key="1">
    <citation type="journal article" date="2012" name="PLoS Genet.">
        <title>Comparative analysis of the genomes of two field isolates of the rice blast fungus Magnaporthe oryzae.</title>
        <authorList>
            <person name="Xue M."/>
            <person name="Yang J."/>
            <person name="Li Z."/>
            <person name="Hu S."/>
            <person name="Yao N."/>
            <person name="Dean R.A."/>
            <person name="Zhao W."/>
            <person name="Shen M."/>
            <person name="Zhang H."/>
            <person name="Li C."/>
            <person name="Liu L."/>
            <person name="Cao L."/>
            <person name="Xu X."/>
            <person name="Xing Y."/>
            <person name="Hsiang T."/>
            <person name="Zhang Z."/>
            <person name="Xu J.R."/>
            <person name="Peng Y.L."/>
        </authorList>
    </citation>
    <scope>NUCLEOTIDE SEQUENCE</scope>
    <source>
        <strain evidence="2">Y34</strain>
    </source>
</reference>
<dbReference type="PANTHER" id="PTHR10039:SF5">
    <property type="entry name" value="NACHT DOMAIN-CONTAINING PROTEIN"/>
    <property type="match status" value="1"/>
</dbReference>
<dbReference type="PANTHER" id="PTHR10039">
    <property type="entry name" value="AMELOGENIN"/>
    <property type="match status" value="1"/>
</dbReference>
<evidence type="ECO:0000313" key="2">
    <source>
        <dbReference type="EMBL" id="ELQ37152.1"/>
    </source>
</evidence>
<sequence length="1010" mass="115155">MIVSPQDNSAFEQPASTPRSSHGKASLIKWSGCHEIPGGKIPKGRAFLSISTTLPRNHAIAPAVATIHAKFDRETLRRELVAHGSKVGSPRSNLDRPLTMSGLEPIAALSLACSILQVLEQAMKTTQVAIKVYKDGTLDDLRGHEQDAETLRNLSAEIETICSSGAPRRPSKFDSDLLKTAAKCRDIQRDIRAHMAFFVEECKQGELVGGCLCLTDVKYDLCNFFIKYENGERDVARLVSNASSTVSDEASRTRAHTTAETDKASKAIARHVTSEVTRNQKLLANQIGTGTSRVLHGISSLKAESDQGATKERLLASLRFDRMNERWSHVRGAEHPKTLDWIMQTEQPEGSFGSYARKESHTDWSISELKSLCLKLLGNSAASFCVFVDGLDELDPSEYFYDLWVLIQSMQAAAPGLLELCLSSRPEPDIRCYLGRFPGLKVQDVNRQDLEEFAADQLEARLFTYLNRDHQHSNWNDLECGQVPRWRDVKSGLEEHLVNCAEGVFLWLCLAVRRVKQSLTSRRKIEEIRQEIDFMPDKIEDIYRQMWSKLAKDKGDPRPARTALYFKRCMVEKDRSQQYFLNLLLVALRSTDHKLHLPAFEDNLIDRLGSLLRTCEFIEENIDNDSLGFIDRVYMGEEAAVLFRMHREGYMETIDFEPVNLVWGNETHKGCEELIRYANDDMVFRFVHRSVYDFLTDTKEGTRLLDRCQLSIEDIHEKLTEATRFEYWTDRIVLLHGRIHPADRVQFHEDTFSMVTPLSITLAEGINAFYEDTYKQRHTGMVQTSRPAWTYFLARCQFFLDGECSIHDEILLWIGHPDSEAFQTTYKAKARFLRSYVDHRFGLYGMENQDTIAICVLSFPIPLVLRYILQALKCWEPTSWAKDLPAFASLEKVAMSQDGIASQHKTAESPVQPLILVNKRIHDLHEAERYYEGYMERSFTKVTDQTDQVILRDLIVGFLKDPKSVLDKRKHQQPINQLAEADGRCDETPVKLEQHLVKAGYLRVGLAGLD</sequence>
<feature type="region of interest" description="Disordered" evidence="1">
    <location>
        <begin position="1"/>
        <end position="24"/>
    </location>
</feature>
<organism evidence="2">
    <name type="scientific">Pyricularia oryzae (strain Y34)</name>
    <name type="common">Rice blast fungus</name>
    <name type="synonym">Magnaporthe oryzae</name>
    <dbReference type="NCBI Taxonomy" id="1143189"/>
    <lineage>
        <taxon>Eukaryota</taxon>
        <taxon>Fungi</taxon>
        <taxon>Dikarya</taxon>
        <taxon>Ascomycota</taxon>
        <taxon>Pezizomycotina</taxon>
        <taxon>Sordariomycetes</taxon>
        <taxon>Sordariomycetidae</taxon>
        <taxon>Magnaporthales</taxon>
        <taxon>Pyriculariaceae</taxon>
        <taxon>Pyricularia</taxon>
    </lineage>
</organism>
<dbReference type="Proteomes" id="UP000011086">
    <property type="component" value="Unassembled WGS sequence"/>
</dbReference>
<protein>
    <recommendedName>
        <fullName evidence="3">NACHT domain-containing protein</fullName>
    </recommendedName>
</protein>
<evidence type="ECO:0008006" key="3">
    <source>
        <dbReference type="Google" id="ProtNLM"/>
    </source>
</evidence>